<evidence type="ECO:0000313" key="4">
    <source>
        <dbReference type="Proteomes" id="UP000693970"/>
    </source>
</evidence>
<feature type="region of interest" description="Disordered" evidence="1">
    <location>
        <begin position="112"/>
        <end position="138"/>
    </location>
</feature>
<reference evidence="3" key="2">
    <citation type="submission" date="2021-04" db="EMBL/GenBank/DDBJ databases">
        <authorList>
            <person name="Podell S."/>
        </authorList>
    </citation>
    <scope>NUCLEOTIDE SEQUENCE</scope>
    <source>
        <strain evidence="3">Hildebrandi</strain>
    </source>
</reference>
<organism evidence="3 4">
    <name type="scientific">Nitzschia inconspicua</name>
    <dbReference type="NCBI Taxonomy" id="303405"/>
    <lineage>
        <taxon>Eukaryota</taxon>
        <taxon>Sar</taxon>
        <taxon>Stramenopiles</taxon>
        <taxon>Ochrophyta</taxon>
        <taxon>Bacillariophyta</taxon>
        <taxon>Bacillariophyceae</taxon>
        <taxon>Bacillariophycidae</taxon>
        <taxon>Bacillariales</taxon>
        <taxon>Bacillariaceae</taxon>
        <taxon>Nitzschia</taxon>
    </lineage>
</organism>
<evidence type="ECO:0000313" key="2">
    <source>
        <dbReference type="EMBL" id="KAG7336787.1"/>
    </source>
</evidence>
<protein>
    <submittedName>
        <fullName evidence="3">Uncharacterized protein</fullName>
    </submittedName>
</protein>
<dbReference type="AlphaFoldDB" id="A0A9K3PEX0"/>
<dbReference type="EMBL" id="JAGRRH010000022">
    <property type="protein sequence ID" value="KAG7344848.1"/>
    <property type="molecule type" value="Genomic_DNA"/>
</dbReference>
<feature type="compositionally biased region" description="Basic and acidic residues" evidence="1">
    <location>
        <begin position="127"/>
        <end position="136"/>
    </location>
</feature>
<gene>
    <name evidence="2" type="ORF">IV203_020495</name>
    <name evidence="3" type="ORF">IV203_032379</name>
</gene>
<proteinExistence type="predicted"/>
<dbReference type="EMBL" id="JAGRRH010000107">
    <property type="protein sequence ID" value="KAG7336787.1"/>
    <property type="molecule type" value="Genomic_DNA"/>
</dbReference>
<reference evidence="3" key="1">
    <citation type="journal article" date="2021" name="Sci. Rep.">
        <title>Diploid genomic architecture of Nitzschia inconspicua, an elite biomass production diatom.</title>
        <authorList>
            <person name="Oliver A."/>
            <person name="Podell S."/>
            <person name="Pinowska A."/>
            <person name="Traller J.C."/>
            <person name="Smith S.R."/>
            <person name="McClure R."/>
            <person name="Beliaev A."/>
            <person name="Bohutskyi P."/>
            <person name="Hill E.A."/>
            <person name="Rabines A."/>
            <person name="Zheng H."/>
            <person name="Allen L.Z."/>
            <person name="Kuo A."/>
            <person name="Grigoriev I.V."/>
            <person name="Allen A.E."/>
            <person name="Hazlebeck D."/>
            <person name="Allen E.E."/>
        </authorList>
    </citation>
    <scope>NUCLEOTIDE SEQUENCE</scope>
    <source>
        <strain evidence="3">Hildebrandi</strain>
    </source>
</reference>
<name>A0A9K3PEX0_9STRA</name>
<feature type="compositionally biased region" description="Low complexity" evidence="1">
    <location>
        <begin position="188"/>
        <end position="201"/>
    </location>
</feature>
<dbReference type="Proteomes" id="UP000693970">
    <property type="component" value="Unassembled WGS sequence"/>
</dbReference>
<evidence type="ECO:0000313" key="3">
    <source>
        <dbReference type="EMBL" id="KAG7344848.1"/>
    </source>
</evidence>
<keyword evidence="4" id="KW-1185">Reference proteome</keyword>
<sequence length="230" mass="25716">MGCTESVPVLLPIQPELVGVWVNTKNATLMDSDLGGSSSPVRFKSIHMSDSQFLCRRGTSPWTENRPYASDRVKIWVRLSIHQDGRVRYEQLDYQGSYYVLDFPVNAPLEESAGAEVPNNSNNNGNGKDDEAKRTEGGAWIEDQPAEVTRAMVSGSMEYRNGIGETRARINFEYFPKLSSFIDHGESKTSSSQRSMSSSSSNLTRERSKLRIMSPGTGKSHILVRRYRPS</sequence>
<evidence type="ECO:0000256" key="1">
    <source>
        <dbReference type="SAM" id="MobiDB-lite"/>
    </source>
</evidence>
<accession>A0A9K3PEX0</accession>
<comment type="caution">
    <text evidence="3">The sequence shown here is derived from an EMBL/GenBank/DDBJ whole genome shotgun (WGS) entry which is preliminary data.</text>
</comment>
<feature type="region of interest" description="Disordered" evidence="1">
    <location>
        <begin position="184"/>
        <end position="230"/>
    </location>
</feature>